<name>A0A239DE42_9SPHN</name>
<protein>
    <submittedName>
        <fullName evidence="4">Beta-glucosidase</fullName>
    </submittedName>
</protein>
<evidence type="ECO:0000313" key="5">
    <source>
        <dbReference type="Proteomes" id="UP000198281"/>
    </source>
</evidence>
<dbReference type="Proteomes" id="UP000198281">
    <property type="component" value="Unassembled WGS sequence"/>
</dbReference>
<dbReference type="PANTHER" id="PTHR42715">
    <property type="entry name" value="BETA-GLUCOSIDASE"/>
    <property type="match status" value="1"/>
</dbReference>
<dbReference type="GO" id="GO:0004553">
    <property type="term" value="F:hydrolase activity, hydrolyzing O-glycosyl compounds"/>
    <property type="evidence" value="ECO:0007669"/>
    <property type="project" value="InterPro"/>
</dbReference>
<dbReference type="SUPFAM" id="SSF51445">
    <property type="entry name" value="(Trans)glycosidases"/>
    <property type="match status" value="1"/>
</dbReference>
<evidence type="ECO:0000259" key="3">
    <source>
        <dbReference type="SMART" id="SM01217"/>
    </source>
</evidence>
<dbReference type="PRINTS" id="PR00133">
    <property type="entry name" value="GLHYDRLASE3"/>
</dbReference>
<dbReference type="InterPro" id="IPR036962">
    <property type="entry name" value="Glyco_hydro_3_N_sf"/>
</dbReference>
<evidence type="ECO:0000313" key="4">
    <source>
        <dbReference type="EMBL" id="SNS30625.1"/>
    </source>
</evidence>
<dbReference type="SUPFAM" id="SSF52279">
    <property type="entry name" value="Beta-D-glucan exohydrolase, C-terminal domain"/>
    <property type="match status" value="1"/>
</dbReference>
<evidence type="ECO:0000256" key="2">
    <source>
        <dbReference type="ARBA" id="ARBA00022801"/>
    </source>
</evidence>
<dbReference type="Pfam" id="PF14310">
    <property type="entry name" value="Fn3-like"/>
    <property type="match status" value="1"/>
</dbReference>
<dbReference type="InterPro" id="IPR036881">
    <property type="entry name" value="Glyco_hydro_3_C_sf"/>
</dbReference>
<dbReference type="InterPro" id="IPR001764">
    <property type="entry name" value="Glyco_hydro_3_N"/>
</dbReference>
<dbReference type="InterPro" id="IPR050288">
    <property type="entry name" value="Cellulose_deg_GH3"/>
</dbReference>
<keyword evidence="5" id="KW-1185">Reference proteome</keyword>
<dbReference type="SMART" id="SM01217">
    <property type="entry name" value="Fn3_like"/>
    <property type="match status" value="1"/>
</dbReference>
<dbReference type="AlphaFoldDB" id="A0A239DE42"/>
<dbReference type="InterPro" id="IPR026891">
    <property type="entry name" value="Fn3-like"/>
</dbReference>
<dbReference type="EMBL" id="FZOS01000004">
    <property type="protein sequence ID" value="SNS30625.1"/>
    <property type="molecule type" value="Genomic_DNA"/>
</dbReference>
<evidence type="ECO:0000256" key="1">
    <source>
        <dbReference type="ARBA" id="ARBA00005336"/>
    </source>
</evidence>
<organism evidence="4 5">
    <name type="scientific">Edaphosphingomonas laterariae</name>
    <dbReference type="NCBI Taxonomy" id="861865"/>
    <lineage>
        <taxon>Bacteria</taxon>
        <taxon>Pseudomonadati</taxon>
        <taxon>Pseudomonadota</taxon>
        <taxon>Alphaproteobacteria</taxon>
        <taxon>Sphingomonadales</taxon>
        <taxon>Rhizorhabdaceae</taxon>
        <taxon>Edaphosphingomonas</taxon>
    </lineage>
</organism>
<dbReference type="Gene3D" id="3.20.20.300">
    <property type="entry name" value="Glycoside hydrolase, family 3, N-terminal domain"/>
    <property type="match status" value="2"/>
</dbReference>
<dbReference type="InterPro" id="IPR017853">
    <property type="entry name" value="GH"/>
</dbReference>
<dbReference type="Gene3D" id="2.60.40.10">
    <property type="entry name" value="Immunoglobulins"/>
    <property type="match status" value="1"/>
</dbReference>
<gene>
    <name evidence="4" type="ORF">SAMN06295912_10459</name>
</gene>
<dbReference type="PANTHER" id="PTHR42715:SF10">
    <property type="entry name" value="BETA-GLUCOSIDASE"/>
    <property type="match status" value="1"/>
</dbReference>
<sequence>MAEPTAAPRTDDAKAKAAALVAQMTLDEKLSLVKGHMPMLMRNRPADVIIGAGHVPGIARLGLPPMRETDASLGVANLLNLRRNDEATAMPSSLSLASTWSPEAAYEAGALIGGEARAKRFNVMLAGGVNLIREPRNGRNFEYFSEDPLLSGVLAGEHIRGVQSNQIVSTVKHFAFNDQETGRNVLNVKIGEAAARESDLLAFQIAIERGQPGSVMTAYNKVNGDYASESDWLLNGVLKRDWAYPGWVMSDWGNVHSTTKAANAGLDQQSGAEIDKQPFFGAPLKAAVEAGEVPLARIDDMATRIVRALIVHGVQGRTDEPARPIDFERNAAIARKSAEQGIVLLKNERGALPLAREVRSILVVGGHADIGVLSGGGSTQVRPVGGPALEERLTAKTPAALFARRTYMPSPPLAALQKRLPEARIHYLDGKDVAATVAAAKQADAVILFAEQWRTEADDVPALSLDGAQDALVDAVAGANAKTIVVLQTGGAVLMPWADKPAAIVEAWFPGQRGGDAIAAILTGEAAPGGRLPISFPASLAQLPRPQLDGITEAQSATGAVTYGLAADVKSFDVDYDVDGANVGYKWHLLKQAKPLFPFGFGLTYTSFRMSGLKLSGGDTVKARVRVTNTGDRVGVAVPQFYATVPVRGEMVQRLIGWQRLELAPGQSAIAEISADPRLLASFDTNSHAWRVAAGKIVVKAADHAEDKGLTATTTLKASTIRP</sequence>
<comment type="similarity">
    <text evidence="1">Belongs to the glycosyl hydrolase 3 family.</text>
</comment>
<dbReference type="Pfam" id="PF00933">
    <property type="entry name" value="Glyco_hydro_3"/>
    <property type="match status" value="1"/>
</dbReference>
<reference evidence="5" key="1">
    <citation type="submission" date="2017-06" db="EMBL/GenBank/DDBJ databases">
        <authorList>
            <person name="Varghese N."/>
            <person name="Submissions S."/>
        </authorList>
    </citation>
    <scope>NUCLEOTIDE SEQUENCE [LARGE SCALE GENOMIC DNA]</scope>
    <source>
        <strain evidence="5">LNB2</strain>
    </source>
</reference>
<proteinExistence type="inferred from homology"/>
<keyword evidence="2" id="KW-0378">Hydrolase</keyword>
<feature type="domain" description="Fibronectin type III-like" evidence="3">
    <location>
        <begin position="637"/>
        <end position="705"/>
    </location>
</feature>
<dbReference type="InterPro" id="IPR002772">
    <property type="entry name" value="Glyco_hydro_3_C"/>
</dbReference>
<dbReference type="GO" id="GO:0005975">
    <property type="term" value="P:carbohydrate metabolic process"/>
    <property type="evidence" value="ECO:0007669"/>
    <property type="project" value="InterPro"/>
</dbReference>
<dbReference type="RefSeq" id="WP_245842649.1">
    <property type="nucleotide sequence ID" value="NZ_FZOS01000004.1"/>
</dbReference>
<dbReference type="Gene3D" id="3.40.50.1700">
    <property type="entry name" value="Glycoside hydrolase family 3 C-terminal domain"/>
    <property type="match status" value="2"/>
</dbReference>
<accession>A0A239DE42</accession>
<dbReference type="Pfam" id="PF01915">
    <property type="entry name" value="Glyco_hydro_3_C"/>
    <property type="match status" value="1"/>
</dbReference>
<dbReference type="InterPro" id="IPR013783">
    <property type="entry name" value="Ig-like_fold"/>
</dbReference>